<proteinExistence type="predicted"/>
<protein>
    <submittedName>
        <fullName evidence="1">Uncharacterized protein</fullName>
    </submittedName>
</protein>
<dbReference type="AlphaFoldDB" id="Q0W1Q2"/>
<keyword evidence="2" id="KW-1185">Reference proteome</keyword>
<dbReference type="Proteomes" id="UP000000663">
    <property type="component" value="Chromosome"/>
</dbReference>
<evidence type="ECO:0000313" key="1">
    <source>
        <dbReference type="EMBL" id="CAJ37691.1"/>
    </source>
</evidence>
<dbReference type="EMBL" id="AM114193">
    <property type="protein sequence ID" value="CAJ37691.1"/>
    <property type="molecule type" value="Genomic_DNA"/>
</dbReference>
<gene>
    <name evidence="1" type="ORF">RCIA191</name>
</gene>
<dbReference type="KEGG" id="rci:RCIA191"/>
<reference evidence="1 2" key="1">
    <citation type="journal article" date="2006" name="Science">
        <title>Genome of rice cluster I archaea -- the key methane producers in the rice rhizosphere.</title>
        <authorList>
            <person name="Erkel C."/>
            <person name="Kube M."/>
            <person name="Reinhardt R."/>
            <person name="Liesack W."/>
        </authorList>
    </citation>
    <scope>NUCLEOTIDE SEQUENCE [LARGE SCALE GENOMIC DNA]</scope>
    <source>
        <strain evidence="2">DSM 22066 / NBRC 105507 / MRE50</strain>
    </source>
</reference>
<organism evidence="1 2">
    <name type="scientific">Methanocella arvoryzae (strain DSM 22066 / NBRC 105507 / MRE50)</name>
    <dbReference type="NCBI Taxonomy" id="351160"/>
    <lineage>
        <taxon>Archaea</taxon>
        <taxon>Methanobacteriati</taxon>
        <taxon>Methanobacteriota</taxon>
        <taxon>Stenosarchaea group</taxon>
        <taxon>Methanomicrobia</taxon>
        <taxon>Methanocellales</taxon>
        <taxon>Methanocellaceae</taxon>
        <taxon>Methanocella</taxon>
    </lineage>
</organism>
<evidence type="ECO:0000313" key="2">
    <source>
        <dbReference type="Proteomes" id="UP000000663"/>
    </source>
</evidence>
<accession>Q0W1Q2</accession>
<sequence>MLRVAFNLFFTEYFSISTFSNSVWNSMIFPASRSSISASAPVRMAAFFCPTFVLSSPSMVFSSQASHLV</sequence>
<dbReference type="STRING" id="351160.RCIA191"/>
<name>Q0W1Q2_METAR</name>